<dbReference type="GO" id="GO:0015031">
    <property type="term" value="P:protein transport"/>
    <property type="evidence" value="ECO:0007669"/>
    <property type="project" value="UniProtKB-KW"/>
</dbReference>
<evidence type="ECO:0000313" key="9">
    <source>
        <dbReference type="EMBL" id="EMG45582.1"/>
    </source>
</evidence>
<name>M3HEG4_CANMX</name>
<evidence type="ECO:0000256" key="6">
    <source>
        <dbReference type="ARBA" id="ARBA00023034"/>
    </source>
</evidence>
<dbReference type="HOGENOM" id="CLU_319848_0_0_1"/>
<sequence length="827" mass="95246">MTDTSRRQSHSLLIEDDGETYSNVDEVFTKLNVSQIQQLTKKYKGVIESTKVDLHNLVGSKYRDLIKIAENIDDMYSNCNEVDSKIQQLSYNPTKFVSVYHDNFGKFDSYLRQQKSCKARKESRSIILRNVINKKLNKLNSKIKSGNSPLVHTSNFIYYAKVYYTIENTFKDIIDKDESISQQFYLLKQNLKTYLESEMSRYNLPESIVHTNDKFKTNQRMNVNDLVMKNSQILLQDDLDIEYEDESDELDQTDEIDNAFEVDESVNSKLESYDRNTSVISNYLISYAILCDRDVSVPSKFVNLRIQFMENMLQKLKSDSTLDQINFYQVFKYLEHTCQYVDNYFGNKSSDYYRILAHVTKPWSATALIGHKVWIEDKSIEFANHNKSEKFDRDAKFQSLVDLIFKFTSDTLPIEHNYQNLSLTIFVLHNFLISLKKLQDSVEISGSDSKLIATISQTKHLQSLLSKVSSFINSSYTDHVTYLTKENGVSSLLEKTLNDDLSQCHNYQLFTSELVDLMDVNVEKYLQTLSGDQQGQESVEVIGELKAWFDKCTKYNDIVKLTANSSSVTKLDEFKCVSHTHSQLNSVSWGDFTIKDFDDEFVKLSNTMNDLLWDQISKLLDIILEFTQDITAVDKIIFVIGIINQLKVKISSLNSSKAEETNKTIDSLSNQLFEKLVNGIPSDDFYEFVEESVSECVDLESNDIPVRPTMKIVSGMYKLAKTYLEESEKSNNLDVFSNPEVKQIFIKNKINWVLETLISDKFVSYVSSKIDGKKVGLQVATEVDKESAEEPEPKETSDETSTDAPAQPEDDSTNTKQEETNYNSWYE</sequence>
<keyword evidence="6" id="KW-0333">Golgi apparatus</keyword>
<evidence type="ECO:0000256" key="2">
    <source>
        <dbReference type="ARBA" id="ARBA00006653"/>
    </source>
</evidence>
<protein>
    <recommendedName>
        <fullName evidence="3">Conserved oligomeric Golgi complex subunit 1</fullName>
    </recommendedName>
</protein>
<accession>M3HEG4</accession>
<evidence type="ECO:0000256" key="4">
    <source>
        <dbReference type="ARBA" id="ARBA00022448"/>
    </source>
</evidence>
<comment type="similarity">
    <text evidence="2">Belongs to the COG1 family.</text>
</comment>
<dbReference type="GO" id="GO:0006891">
    <property type="term" value="P:intra-Golgi vesicle-mediated transport"/>
    <property type="evidence" value="ECO:0007669"/>
    <property type="project" value="InterPro"/>
</dbReference>
<evidence type="ECO:0000256" key="3">
    <source>
        <dbReference type="ARBA" id="ARBA00020978"/>
    </source>
</evidence>
<dbReference type="PANTHER" id="PTHR31658">
    <property type="entry name" value="CONSERVED OLIGOMERIC GOLGI COMPLEX SUBUNIT 1"/>
    <property type="match status" value="1"/>
</dbReference>
<dbReference type="EMBL" id="AOGT01002427">
    <property type="protein sequence ID" value="EMG45582.1"/>
    <property type="molecule type" value="Genomic_DNA"/>
</dbReference>
<dbReference type="OrthoDB" id="46189at2759"/>
<dbReference type="PANTHER" id="PTHR31658:SF0">
    <property type="entry name" value="CONSERVED OLIGOMERIC GOLGI COMPLEX SUBUNIT 1"/>
    <property type="match status" value="1"/>
</dbReference>
<evidence type="ECO:0000313" key="10">
    <source>
        <dbReference type="Proteomes" id="UP000011777"/>
    </source>
</evidence>
<dbReference type="InterPro" id="IPR033370">
    <property type="entry name" value="COG1"/>
</dbReference>
<dbReference type="Proteomes" id="UP000011777">
    <property type="component" value="Unassembled WGS sequence"/>
</dbReference>
<comment type="subcellular location">
    <subcellularLocation>
        <location evidence="1">Golgi apparatus membrane</location>
        <topology evidence="1">Peripheral membrane protein</topology>
    </subcellularLocation>
</comment>
<gene>
    <name evidence="9" type="ORF">G210_4234</name>
</gene>
<comment type="caution">
    <text evidence="9">The sequence shown here is derived from an EMBL/GenBank/DDBJ whole genome shotgun (WGS) entry which is preliminary data.</text>
</comment>
<proteinExistence type="inferred from homology"/>
<feature type="compositionally biased region" description="Basic and acidic residues" evidence="8">
    <location>
        <begin position="782"/>
        <end position="797"/>
    </location>
</feature>
<keyword evidence="4" id="KW-0813">Transport</keyword>
<dbReference type="Pfam" id="PF08700">
    <property type="entry name" value="VPS51_Exo84_N"/>
    <property type="match status" value="1"/>
</dbReference>
<feature type="region of interest" description="Disordered" evidence="8">
    <location>
        <begin position="781"/>
        <end position="827"/>
    </location>
</feature>
<dbReference type="STRING" id="1245528.M3HEG4"/>
<reference evidence="9 10" key="1">
    <citation type="submission" date="2013-02" db="EMBL/GenBank/DDBJ databases">
        <title>Genome sequence of Candida maltosa Xu316, a potential industrial strain for xylitol and ethanol production.</title>
        <authorList>
            <person name="Yu J."/>
            <person name="Wang Q."/>
            <person name="Geng X."/>
            <person name="Bao W."/>
            <person name="He P."/>
            <person name="Cai J."/>
        </authorList>
    </citation>
    <scope>NUCLEOTIDE SEQUENCE [LARGE SCALE GENOMIC DNA]</scope>
    <source>
        <strain evidence="10">Xu316</strain>
    </source>
</reference>
<evidence type="ECO:0000256" key="5">
    <source>
        <dbReference type="ARBA" id="ARBA00022927"/>
    </source>
</evidence>
<keyword evidence="5" id="KW-0653">Protein transport</keyword>
<dbReference type="AlphaFoldDB" id="M3HEG4"/>
<evidence type="ECO:0000256" key="1">
    <source>
        <dbReference type="ARBA" id="ARBA00004395"/>
    </source>
</evidence>
<organism evidence="9 10">
    <name type="scientific">Candida maltosa (strain Xu316)</name>
    <name type="common">Yeast</name>
    <dbReference type="NCBI Taxonomy" id="1245528"/>
    <lineage>
        <taxon>Eukaryota</taxon>
        <taxon>Fungi</taxon>
        <taxon>Dikarya</taxon>
        <taxon>Ascomycota</taxon>
        <taxon>Saccharomycotina</taxon>
        <taxon>Pichiomycetes</taxon>
        <taxon>Debaryomycetaceae</taxon>
        <taxon>Candida/Lodderomyces clade</taxon>
        <taxon>Candida</taxon>
    </lineage>
</organism>
<dbReference type="eggNOG" id="ENOG502SWM7">
    <property type="taxonomic scope" value="Eukaryota"/>
</dbReference>
<dbReference type="GO" id="GO:0000139">
    <property type="term" value="C:Golgi membrane"/>
    <property type="evidence" value="ECO:0007669"/>
    <property type="project" value="UniProtKB-SubCell"/>
</dbReference>
<keyword evidence="7" id="KW-0472">Membrane</keyword>
<evidence type="ECO:0000256" key="7">
    <source>
        <dbReference type="ARBA" id="ARBA00023136"/>
    </source>
</evidence>
<dbReference type="GO" id="GO:0017119">
    <property type="term" value="C:Golgi transport complex"/>
    <property type="evidence" value="ECO:0007669"/>
    <property type="project" value="InterPro"/>
</dbReference>
<dbReference type="OMA" id="IDHINFY"/>
<evidence type="ECO:0000256" key="8">
    <source>
        <dbReference type="SAM" id="MobiDB-lite"/>
    </source>
</evidence>
<keyword evidence="10" id="KW-1185">Reference proteome</keyword>